<comment type="caution">
    <text evidence="1">The sequence shown here is derived from an EMBL/GenBank/DDBJ whole genome shotgun (WGS) entry which is preliminary data.</text>
</comment>
<evidence type="ECO:0000313" key="2">
    <source>
        <dbReference type="Proteomes" id="UP001377160"/>
    </source>
</evidence>
<organism evidence="1 2">
    <name type="scientific">Vibrio echinoideorum</name>
    <dbReference type="NCBI Taxonomy" id="2100116"/>
    <lineage>
        <taxon>Bacteria</taxon>
        <taxon>Pseudomonadati</taxon>
        <taxon>Pseudomonadota</taxon>
        <taxon>Gammaproteobacteria</taxon>
        <taxon>Vibrionales</taxon>
        <taxon>Vibrionaceae</taxon>
        <taxon>Vibrio</taxon>
    </lineage>
</organism>
<keyword evidence="2" id="KW-1185">Reference proteome</keyword>
<name>A0ABU9FSC2_9VIBR</name>
<evidence type="ECO:0008006" key="3">
    <source>
        <dbReference type="Google" id="ProtNLM"/>
    </source>
</evidence>
<dbReference type="Proteomes" id="UP001377160">
    <property type="component" value="Unassembled WGS sequence"/>
</dbReference>
<dbReference type="Gene3D" id="1.10.30.50">
    <property type="match status" value="1"/>
</dbReference>
<proteinExistence type="predicted"/>
<dbReference type="RefSeq" id="WP_341635242.1">
    <property type="nucleotide sequence ID" value="NZ_JBANDX010000008.1"/>
</dbReference>
<gene>
    <name evidence="1" type="ORF">V8Z71_12315</name>
</gene>
<dbReference type="EMBL" id="JBANDX010000008">
    <property type="protein sequence ID" value="MEL0609098.1"/>
    <property type="molecule type" value="Genomic_DNA"/>
</dbReference>
<protein>
    <recommendedName>
        <fullName evidence="3">HNH nuclease domain-containing protein</fullName>
    </recommendedName>
</protein>
<reference evidence="1 2" key="1">
    <citation type="submission" date="2024-02" db="EMBL/GenBank/DDBJ databases">
        <title>Bacteria isolated from the canopy kelp, Nereocystis luetkeana.</title>
        <authorList>
            <person name="Pfister C.A."/>
            <person name="Younker I.T."/>
            <person name="Light S.H."/>
        </authorList>
    </citation>
    <scope>NUCLEOTIDE SEQUENCE [LARGE SCALE GENOMIC DNA]</scope>
    <source>
        <strain evidence="1 2">TI.1.15</strain>
    </source>
</reference>
<accession>A0ABU9FSC2</accession>
<evidence type="ECO:0000313" key="1">
    <source>
        <dbReference type="EMBL" id="MEL0609098.1"/>
    </source>
</evidence>
<sequence length="392" mass="45296">MIKYDFKITKLFLSEYDKLIVPGVKSSIQDLISTSPNSCKSRLMNLFTDKFIESLLKCKPEDLEFYIETIYNNLPELSDLYYPAYNLRSINLTESDLDMRADQSNETYYEKLRTSTAYNLVKNNPNSNLSKYLADTLWSAKDRSESKSALKKVLSYKQGAMPNSKFIANSPSLFLNWAKDFSDCFDYECLRDKLGYEFILDLDIDICLYCNKEEINTILGDDGRYKADLDHFHPKSKFPFLAVTLSNLIPSGEKCNQRFKRDKTMFDHAHPYIEGVKNDPLFSISPTQLGSKLNKNNFKINIEEQGGGLDNNIDMFAIKSAYNQNLQIRTWVVATHSKAEFFKNFGLNIEVELKKTHNMIYVDLNEQSHKVYAKKFKVDIINKIASSKIKFS</sequence>